<dbReference type="GeneID" id="66564734"/>
<dbReference type="KEGG" id="dfn:CVE23_10360"/>
<reference evidence="3" key="1">
    <citation type="journal article" date="2018" name="Genome Announc.">
        <title>Complete genome sequence of a Dickeya fangzhongdai type strain causing bleeding canker of pear tree trunks.</title>
        <authorList>
            <person name="Zhao Y."/>
            <person name="Tian Y."/>
            <person name="Li X."/>
            <person name="Hu B."/>
        </authorList>
    </citation>
    <scope>NUCLEOTIDE SEQUENCE [LARGE SCALE GENOMIC DNA]</scope>
    <source>
        <strain evidence="3">DSM 101947</strain>
    </source>
</reference>
<evidence type="ECO:0000313" key="3">
    <source>
        <dbReference type="Proteomes" id="UP000231901"/>
    </source>
</evidence>
<dbReference type="RefSeq" id="WP_100849482.1">
    <property type="nucleotide sequence ID" value="NZ_BMJF01000001.1"/>
</dbReference>
<gene>
    <name evidence="2" type="ORF">CVE23_10360</name>
</gene>
<dbReference type="EMBL" id="CP025003">
    <property type="protein sequence ID" value="ATZ94331.1"/>
    <property type="molecule type" value="Genomic_DNA"/>
</dbReference>
<name>A0A2K8QLE7_9GAMM</name>
<feature type="domain" description="DUF6966" evidence="1">
    <location>
        <begin position="21"/>
        <end position="73"/>
    </location>
</feature>
<sequence>MHPDVEALSQDLQVFIDFLLSVGEKHWAHWFEKDAELIRGSDFRGIEGILSAFGGMGSINDLVIHPMNGHKITEEQIQTANVKLESLLSAVAEKAKKLYAEEIDARRRT</sequence>
<proteinExistence type="predicted"/>
<accession>A0A2K8QLE7</accession>
<keyword evidence="3" id="KW-1185">Reference proteome</keyword>
<evidence type="ECO:0000313" key="2">
    <source>
        <dbReference type="EMBL" id="ATZ94331.1"/>
    </source>
</evidence>
<evidence type="ECO:0000259" key="1">
    <source>
        <dbReference type="Pfam" id="PF22294"/>
    </source>
</evidence>
<dbReference type="AlphaFoldDB" id="A0A2K8QLE7"/>
<organism evidence="2 3">
    <name type="scientific">Dickeya fangzhongdai</name>
    <dbReference type="NCBI Taxonomy" id="1778540"/>
    <lineage>
        <taxon>Bacteria</taxon>
        <taxon>Pseudomonadati</taxon>
        <taxon>Pseudomonadota</taxon>
        <taxon>Gammaproteobacteria</taxon>
        <taxon>Enterobacterales</taxon>
        <taxon>Pectobacteriaceae</taxon>
        <taxon>Dickeya</taxon>
    </lineage>
</organism>
<dbReference type="Pfam" id="PF22294">
    <property type="entry name" value="DUF6966"/>
    <property type="match status" value="1"/>
</dbReference>
<protein>
    <recommendedName>
        <fullName evidence="1">DUF6966 domain-containing protein</fullName>
    </recommendedName>
</protein>
<dbReference type="InterPro" id="IPR054239">
    <property type="entry name" value="DUF6966"/>
</dbReference>
<dbReference type="Proteomes" id="UP000231901">
    <property type="component" value="Chromosome"/>
</dbReference>